<comment type="caution">
    <text evidence="2">The sequence shown here is derived from an EMBL/GenBank/DDBJ whole genome shotgun (WGS) entry which is preliminary data.</text>
</comment>
<dbReference type="SUPFAM" id="SSF52540">
    <property type="entry name" value="P-loop containing nucleoside triphosphate hydrolases"/>
    <property type="match status" value="1"/>
</dbReference>
<dbReference type="Pfam" id="PF13401">
    <property type="entry name" value="AAA_22"/>
    <property type="match status" value="1"/>
</dbReference>
<evidence type="ECO:0000313" key="2">
    <source>
        <dbReference type="EMBL" id="MDH1237148.1"/>
    </source>
</evidence>
<protein>
    <submittedName>
        <fullName evidence="2">TniB family NTP-binding protein</fullName>
    </submittedName>
</protein>
<organism evidence="2 3">
    <name type="scientific">Stutzerimonas stutzeri</name>
    <name type="common">Pseudomonas stutzeri</name>
    <dbReference type="NCBI Taxonomy" id="316"/>
    <lineage>
        <taxon>Bacteria</taxon>
        <taxon>Pseudomonadati</taxon>
        <taxon>Pseudomonadota</taxon>
        <taxon>Gammaproteobacteria</taxon>
        <taxon>Pseudomonadales</taxon>
        <taxon>Pseudomonadaceae</taxon>
        <taxon>Stutzerimonas</taxon>
    </lineage>
</organism>
<dbReference type="GO" id="GO:0016887">
    <property type="term" value="F:ATP hydrolysis activity"/>
    <property type="evidence" value="ECO:0007669"/>
    <property type="project" value="InterPro"/>
</dbReference>
<evidence type="ECO:0000313" key="3">
    <source>
        <dbReference type="Proteomes" id="UP001158500"/>
    </source>
</evidence>
<dbReference type="Gene3D" id="3.40.50.300">
    <property type="entry name" value="P-loop containing nucleotide triphosphate hydrolases"/>
    <property type="match status" value="1"/>
</dbReference>
<sequence>MINRVIHHQRFNEAVNTVYDAYIRCVEDEPVIQPVFGLSGVGKTFSIKLLTEKIRAGGEHEVLVVEFPPIRSYRAVIDECLMQFKLSPRAYKNEALALAGLKNQVAARSVKLIIFDEAQNLLERKNGIDPEAMGNTIKHISNKCEVSIAVYGLPDAERLFKGDDQIARRSLAPFYFYPYEWIGDEFKSFRNALGASIQYLQSLDIETFKINDLDFAKRMYVASSGRVAFSEKLIKEIVRMRVKTAYLEEFEKAYKRASYSLFLSSNPFAPDVKISDQDMAMSYTSAMDQAGAHV</sequence>
<name>A0AA42TBM9_STUST</name>
<dbReference type="EMBL" id="JAOCAE010000008">
    <property type="protein sequence ID" value="MDH1237148.1"/>
    <property type="molecule type" value="Genomic_DNA"/>
</dbReference>
<dbReference type="InterPro" id="IPR049945">
    <property type="entry name" value="AAA_22"/>
</dbReference>
<dbReference type="InterPro" id="IPR027417">
    <property type="entry name" value="P-loop_NTPase"/>
</dbReference>
<dbReference type="RefSeq" id="WP_161612292.1">
    <property type="nucleotide sequence ID" value="NZ_JAOCAE010000008.1"/>
</dbReference>
<dbReference type="AlphaFoldDB" id="A0AA42TBM9"/>
<evidence type="ECO:0000259" key="1">
    <source>
        <dbReference type="Pfam" id="PF13401"/>
    </source>
</evidence>
<gene>
    <name evidence="2" type="ORF">N5C32_14000</name>
</gene>
<dbReference type="Proteomes" id="UP001158500">
    <property type="component" value="Unassembled WGS sequence"/>
</dbReference>
<accession>A0AA42TBM9</accession>
<reference evidence="2" key="1">
    <citation type="submission" date="2022-09" db="EMBL/GenBank/DDBJ databases">
        <title>Intensive care unit water sources are persistently colonized with multi-drug resistant bacteria and are the site of extensive horizontal gene transfer of antibiotic resistance genes.</title>
        <authorList>
            <person name="Diorio-Toth L."/>
        </authorList>
    </citation>
    <scope>NUCLEOTIDE SEQUENCE</scope>
    <source>
        <strain evidence="2">GD03947</strain>
    </source>
</reference>
<feature type="domain" description="ORC1/DEAH AAA+ ATPase" evidence="1">
    <location>
        <begin position="35"/>
        <end position="160"/>
    </location>
</feature>
<proteinExistence type="predicted"/>